<keyword evidence="4 8" id="KW-0479">Metal-binding</keyword>
<evidence type="ECO:0000259" key="9">
    <source>
        <dbReference type="Pfam" id="PF01850"/>
    </source>
</evidence>
<evidence type="ECO:0000256" key="3">
    <source>
        <dbReference type="ARBA" id="ARBA00022722"/>
    </source>
</evidence>
<comment type="function">
    <text evidence="8">Toxic component of a toxin-antitoxin (TA) system. An RNase.</text>
</comment>
<keyword evidence="6 8" id="KW-0460">Magnesium</keyword>
<evidence type="ECO:0000313" key="10">
    <source>
        <dbReference type="EMBL" id="EPR34258.1"/>
    </source>
</evidence>
<keyword evidence="3 8" id="KW-0540">Nuclease</keyword>
<keyword evidence="11" id="KW-1185">Reference proteome</keyword>
<name>S7UPP6_DESML</name>
<evidence type="ECO:0000256" key="2">
    <source>
        <dbReference type="ARBA" id="ARBA00022649"/>
    </source>
</evidence>
<dbReference type="InterPro" id="IPR029060">
    <property type="entry name" value="PIN-like_dom_sf"/>
</dbReference>
<comment type="caution">
    <text evidence="10">The sequence shown here is derived from an EMBL/GenBank/DDBJ whole genome shotgun (WGS) entry which is preliminary data.</text>
</comment>
<evidence type="ECO:0000256" key="1">
    <source>
        <dbReference type="ARBA" id="ARBA00001946"/>
    </source>
</evidence>
<comment type="cofactor">
    <cofactor evidence="1 8">
        <name>Mg(2+)</name>
        <dbReference type="ChEBI" id="CHEBI:18420"/>
    </cofactor>
</comment>
<dbReference type="GO" id="GO:0000287">
    <property type="term" value="F:magnesium ion binding"/>
    <property type="evidence" value="ECO:0007669"/>
    <property type="project" value="UniProtKB-UniRule"/>
</dbReference>
<dbReference type="CDD" id="cd18753">
    <property type="entry name" value="PIN_VapC4-5_FitB-like"/>
    <property type="match status" value="1"/>
</dbReference>
<keyword evidence="2 8" id="KW-1277">Toxin-antitoxin system</keyword>
<dbReference type="OrthoDB" id="9799448at2"/>
<evidence type="ECO:0000256" key="4">
    <source>
        <dbReference type="ARBA" id="ARBA00022723"/>
    </source>
</evidence>
<dbReference type="EMBL" id="ATHJ01000118">
    <property type="protein sequence ID" value="EPR34258.1"/>
    <property type="molecule type" value="Genomic_DNA"/>
</dbReference>
<feature type="binding site" evidence="8">
    <location>
        <position position="6"/>
    </location>
    <ligand>
        <name>Mg(2+)</name>
        <dbReference type="ChEBI" id="CHEBI:18420"/>
    </ligand>
</feature>
<dbReference type="STRING" id="897.B2D07_16960"/>
<dbReference type="RefSeq" id="WP_020878475.1">
    <property type="nucleotide sequence ID" value="NZ_ATHJ01000118.1"/>
</dbReference>
<dbReference type="Pfam" id="PF01850">
    <property type="entry name" value="PIN"/>
    <property type="match status" value="1"/>
</dbReference>
<dbReference type="EC" id="3.1.-.-" evidence="8"/>
<feature type="domain" description="PIN" evidence="9">
    <location>
        <begin position="4"/>
        <end position="122"/>
    </location>
</feature>
<gene>
    <name evidence="8" type="primary">vapC</name>
    <name evidence="10" type="ORF">dsmv_3342</name>
</gene>
<protein>
    <recommendedName>
        <fullName evidence="8">Ribonuclease VapC</fullName>
        <shortName evidence="8">RNase VapC</shortName>
        <ecNumber evidence="8">3.1.-.-</ecNumber>
    </recommendedName>
    <alternativeName>
        <fullName evidence="8">Toxin VapC</fullName>
    </alternativeName>
</protein>
<evidence type="ECO:0000256" key="5">
    <source>
        <dbReference type="ARBA" id="ARBA00022801"/>
    </source>
</evidence>
<dbReference type="SUPFAM" id="SSF88723">
    <property type="entry name" value="PIN domain-like"/>
    <property type="match status" value="1"/>
</dbReference>
<keyword evidence="5 8" id="KW-0378">Hydrolase</keyword>
<dbReference type="eggNOG" id="COG1487">
    <property type="taxonomic scope" value="Bacteria"/>
</dbReference>
<sequence>MKLILDTSAYVGFKLGYPELVEYLTRADLIFISPIVLGELMFGFRNGSRFSKNMEELNRFLSHPVVETITMTDITSDRYSRIAAQLRRQGTPIPSNDIWIAAQTMETGAELITTDRHFDHIEGLVYRLFQSK</sequence>
<evidence type="ECO:0000256" key="7">
    <source>
        <dbReference type="ARBA" id="ARBA00038093"/>
    </source>
</evidence>
<dbReference type="Gene3D" id="3.40.50.1010">
    <property type="entry name" value="5'-nuclease"/>
    <property type="match status" value="1"/>
</dbReference>
<dbReference type="GO" id="GO:0004540">
    <property type="term" value="F:RNA nuclease activity"/>
    <property type="evidence" value="ECO:0007669"/>
    <property type="project" value="InterPro"/>
</dbReference>
<accession>S7UPP6</accession>
<evidence type="ECO:0000313" key="11">
    <source>
        <dbReference type="Proteomes" id="UP000014977"/>
    </source>
</evidence>
<dbReference type="GO" id="GO:0090729">
    <property type="term" value="F:toxin activity"/>
    <property type="evidence" value="ECO:0007669"/>
    <property type="project" value="UniProtKB-KW"/>
</dbReference>
<dbReference type="InterPro" id="IPR022907">
    <property type="entry name" value="VapC_family"/>
</dbReference>
<reference evidence="10 11" key="1">
    <citation type="journal article" date="2013" name="Genome Announc.">
        <title>Draft genome sequences for three mercury-methylating, sulfate-reducing bacteria.</title>
        <authorList>
            <person name="Brown S.D."/>
            <person name="Hurt R.A.Jr."/>
            <person name="Gilmour C.C."/>
            <person name="Elias D.A."/>
        </authorList>
    </citation>
    <scope>NUCLEOTIDE SEQUENCE [LARGE SCALE GENOMIC DNA]</scope>
    <source>
        <strain evidence="10 11">DSM 2059</strain>
    </source>
</reference>
<keyword evidence="8" id="KW-0800">Toxin</keyword>
<evidence type="ECO:0000256" key="6">
    <source>
        <dbReference type="ARBA" id="ARBA00022842"/>
    </source>
</evidence>
<dbReference type="Proteomes" id="UP000014977">
    <property type="component" value="Unassembled WGS sequence"/>
</dbReference>
<organism evidence="10 11">
    <name type="scientific">Desulfococcus multivorans DSM 2059</name>
    <dbReference type="NCBI Taxonomy" id="1121405"/>
    <lineage>
        <taxon>Bacteria</taxon>
        <taxon>Pseudomonadati</taxon>
        <taxon>Thermodesulfobacteriota</taxon>
        <taxon>Desulfobacteria</taxon>
        <taxon>Desulfobacterales</taxon>
        <taxon>Desulfococcaceae</taxon>
        <taxon>Desulfococcus</taxon>
    </lineage>
</organism>
<dbReference type="HAMAP" id="MF_00265">
    <property type="entry name" value="VapC_Nob1"/>
    <property type="match status" value="1"/>
</dbReference>
<evidence type="ECO:0000256" key="8">
    <source>
        <dbReference type="HAMAP-Rule" id="MF_00265"/>
    </source>
</evidence>
<feature type="binding site" evidence="8">
    <location>
        <position position="97"/>
    </location>
    <ligand>
        <name>Mg(2+)</name>
        <dbReference type="ChEBI" id="CHEBI:18420"/>
    </ligand>
</feature>
<dbReference type="AlphaFoldDB" id="S7UPP6"/>
<comment type="similarity">
    <text evidence="7 8">Belongs to the PINc/VapC protein family.</text>
</comment>
<dbReference type="GO" id="GO:0016787">
    <property type="term" value="F:hydrolase activity"/>
    <property type="evidence" value="ECO:0007669"/>
    <property type="project" value="UniProtKB-KW"/>
</dbReference>
<dbReference type="InterPro" id="IPR002716">
    <property type="entry name" value="PIN_dom"/>
</dbReference>
<dbReference type="PANTHER" id="PTHR33653:SF1">
    <property type="entry name" value="RIBONUCLEASE VAPC2"/>
    <property type="match status" value="1"/>
</dbReference>
<proteinExistence type="inferred from homology"/>
<dbReference type="InterPro" id="IPR050556">
    <property type="entry name" value="Type_II_TA_system_RNase"/>
</dbReference>
<dbReference type="PANTHER" id="PTHR33653">
    <property type="entry name" value="RIBONUCLEASE VAPC2"/>
    <property type="match status" value="1"/>
</dbReference>